<accession>A0A0A6P2G5</accession>
<keyword evidence="7" id="KW-0411">Iron-sulfur</keyword>
<dbReference type="Gene3D" id="3.40.228.10">
    <property type="entry name" value="Dimethylsulfoxide Reductase, domain 2"/>
    <property type="match status" value="1"/>
</dbReference>
<dbReference type="InterPro" id="IPR006655">
    <property type="entry name" value="Mopterin_OxRdtase_prok_CS"/>
</dbReference>
<evidence type="ECO:0000256" key="3">
    <source>
        <dbReference type="ARBA" id="ARBA00022505"/>
    </source>
</evidence>
<evidence type="ECO:0000256" key="7">
    <source>
        <dbReference type="ARBA" id="ARBA00023014"/>
    </source>
</evidence>
<dbReference type="GO" id="GO:0016491">
    <property type="term" value="F:oxidoreductase activity"/>
    <property type="evidence" value="ECO:0007669"/>
    <property type="project" value="UniProtKB-KW"/>
</dbReference>
<dbReference type="AlphaFoldDB" id="A0A0A6P2G5"/>
<comment type="cofactor">
    <cofactor evidence="1">
        <name>Mo-bis(molybdopterin guanine dinucleotide)</name>
        <dbReference type="ChEBI" id="CHEBI:60539"/>
    </cofactor>
</comment>
<comment type="caution">
    <text evidence="9">The sequence shown here is derived from an EMBL/GenBank/DDBJ whole genome shotgun (WGS) entry which is preliminary data.</text>
</comment>
<dbReference type="GO" id="GO:0043546">
    <property type="term" value="F:molybdopterin cofactor binding"/>
    <property type="evidence" value="ECO:0007669"/>
    <property type="project" value="InterPro"/>
</dbReference>
<organism evidence="9 10">
    <name type="scientific">Candidatus Thiomargarita nelsonii</name>
    <dbReference type="NCBI Taxonomy" id="1003181"/>
    <lineage>
        <taxon>Bacteria</taxon>
        <taxon>Pseudomonadati</taxon>
        <taxon>Pseudomonadota</taxon>
        <taxon>Gammaproteobacteria</taxon>
        <taxon>Thiotrichales</taxon>
        <taxon>Thiotrichaceae</taxon>
        <taxon>Thiomargarita</taxon>
    </lineage>
</organism>
<keyword evidence="5" id="KW-0560">Oxidoreductase</keyword>
<dbReference type="SMART" id="SM00926">
    <property type="entry name" value="Molybdop_Fe4S4"/>
    <property type="match status" value="1"/>
</dbReference>
<proteinExistence type="inferred from homology"/>
<dbReference type="InterPro" id="IPR006963">
    <property type="entry name" value="Mopterin_OxRdtase_4Fe-4S_dom"/>
</dbReference>
<dbReference type="Gene3D" id="2.20.25.90">
    <property type="entry name" value="ADC-like domains"/>
    <property type="match status" value="1"/>
</dbReference>
<evidence type="ECO:0000256" key="1">
    <source>
        <dbReference type="ARBA" id="ARBA00001942"/>
    </source>
</evidence>
<evidence type="ECO:0000259" key="8">
    <source>
        <dbReference type="PROSITE" id="PS51669"/>
    </source>
</evidence>
<dbReference type="Gene3D" id="3.40.50.740">
    <property type="match status" value="1"/>
</dbReference>
<dbReference type="GO" id="GO:0051536">
    <property type="term" value="F:iron-sulfur cluster binding"/>
    <property type="evidence" value="ECO:0007669"/>
    <property type="project" value="UniProtKB-KW"/>
</dbReference>
<dbReference type="Pfam" id="PF04879">
    <property type="entry name" value="Molybdop_Fe4S4"/>
    <property type="match status" value="1"/>
</dbReference>
<keyword evidence="4" id="KW-0479">Metal-binding</keyword>
<gene>
    <name evidence="9" type="ORF">THIOM_000040</name>
</gene>
<dbReference type="Proteomes" id="UP000076962">
    <property type="component" value="Unassembled WGS sequence"/>
</dbReference>
<dbReference type="SUPFAM" id="SSF53706">
    <property type="entry name" value="Formate dehydrogenase/DMSO reductase, domains 1-3"/>
    <property type="match status" value="1"/>
</dbReference>
<dbReference type="PROSITE" id="PS00932">
    <property type="entry name" value="MOLYBDOPTERIN_PROK_3"/>
    <property type="match status" value="1"/>
</dbReference>
<keyword evidence="6" id="KW-0408">Iron</keyword>
<dbReference type="GO" id="GO:0046872">
    <property type="term" value="F:metal ion binding"/>
    <property type="evidence" value="ECO:0007669"/>
    <property type="project" value="UniProtKB-KW"/>
</dbReference>
<evidence type="ECO:0000256" key="6">
    <source>
        <dbReference type="ARBA" id="ARBA00023004"/>
    </source>
</evidence>
<dbReference type="PROSITE" id="PS51669">
    <property type="entry name" value="4FE4S_MOW_BIS_MGD"/>
    <property type="match status" value="1"/>
</dbReference>
<evidence type="ECO:0000256" key="2">
    <source>
        <dbReference type="ARBA" id="ARBA00010312"/>
    </source>
</evidence>
<sequence length="705" mass="79059">MALSDKENVFKSVCRICHGGCSMLLSVKNGKLIKVKPAESPFNQGQMCIKGRYTPEMMYHPARLLSPLKRISNRGENKWQEIDWDTALDEIASKLDNIRRTLGPESIALGQGTGRHHYTHVIRFANSLGTPNWYEPGLANCLLPRIMVSQFTYGGFVVADYYGQVLPKTILFWGHNPLVSNPDGELSFPVKKALNAGSFGIAIDPRRSETAKHCQMWLPIRPGTDAALALGMIHVIINEGFYDKPFVEKWTTGFNELKAHVTNYTPQWAETVTGLPAGDIVAAARRYALDKPSVLEWGVGIEHTPNSLQTVRAVALLRALTGNIDKPGSDILGMNIIRPYPVMTASVSREMIKKRIGGEQFKLLGGLRGFLPSAHIPGVFKAMRTGEPYPIKALLNFGSNPLTTVANSKEVYQSLLKLDLLVVADMFMTPTAALADYVLPAAFWPEVTQLIEMPFVAENAIVAQQKVVQVGLCRSDEEILIDLAKRLNLPGSEETLEDILNYRLEPFNMTFGDLKEKSLVYPPHEYRKFEKQGFRTPSKKVELYSKVLKNMGYDPLPCYKEPPESPVSQPETAKDFPYVLITGSRRREYFHSEHRQINSLRKRRQHPLAEVHPDTATPHGISDGDWIYVRSKRGKIKMMASVTTDIKPGVVNIDHGWWFPEKPEQEFGIWESNANLLTSNAPPYDPAFGTYQLRALLCSIEKILT</sequence>
<reference evidence="9 10" key="1">
    <citation type="submission" date="2016-05" db="EMBL/GenBank/DDBJ databases">
        <title>Single-cell genome of chain-forming Candidatus Thiomargarita nelsonii and comparison to other large sulfur-oxidizing bacteria.</title>
        <authorList>
            <person name="Winkel M."/>
            <person name="Salman V."/>
            <person name="Woyke T."/>
            <person name="Schulz-Vogt H."/>
            <person name="Richter M."/>
            <person name="Flood B."/>
            <person name="Bailey J."/>
            <person name="Amann R."/>
            <person name="Mussmann M."/>
        </authorList>
    </citation>
    <scope>NUCLEOTIDE SEQUENCE [LARGE SCALE GENOMIC DNA]</scope>
    <source>
        <strain evidence="9 10">THI036</strain>
    </source>
</reference>
<comment type="similarity">
    <text evidence="2">Belongs to the prokaryotic molybdopterin-containing oxidoreductase family.</text>
</comment>
<feature type="domain" description="4Fe-4S Mo/W bis-MGD-type" evidence="8">
    <location>
        <begin position="7"/>
        <end position="62"/>
    </location>
</feature>
<evidence type="ECO:0000256" key="4">
    <source>
        <dbReference type="ARBA" id="ARBA00022723"/>
    </source>
</evidence>
<evidence type="ECO:0000313" key="10">
    <source>
        <dbReference type="Proteomes" id="UP000076962"/>
    </source>
</evidence>
<dbReference type="Gene3D" id="2.40.40.20">
    <property type="match status" value="1"/>
</dbReference>
<dbReference type="Pfam" id="PF00384">
    <property type="entry name" value="Molybdopterin"/>
    <property type="match status" value="1"/>
</dbReference>
<dbReference type="InterPro" id="IPR050612">
    <property type="entry name" value="Prok_Mopterin_Oxidored"/>
</dbReference>
<dbReference type="PANTHER" id="PTHR43742:SF6">
    <property type="entry name" value="OXIDOREDUCTASE YYAE-RELATED"/>
    <property type="match status" value="1"/>
</dbReference>
<dbReference type="PANTHER" id="PTHR43742">
    <property type="entry name" value="TRIMETHYLAMINE-N-OXIDE REDUCTASE"/>
    <property type="match status" value="1"/>
</dbReference>
<dbReference type="InterPro" id="IPR009010">
    <property type="entry name" value="Asp_de-COase-like_dom_sf"/>
</dbReference>
<dbReference type="PATRIC" id="fig|1003181.4.peg.62"/>
<name>A0A0A6P2G5_9GAMM</name>
<dbReference type="InterPro" id="IPR037949">
    <property type="entry name" value="MopB_CT_Acetylene-hydratase"/>
</dbReference>
<dbReference type="CDD" id="cd02781">
    <property type="entry name" value="MopB_CT_Acetylene-hydratase"/>
    <property type="match status" value="1"/>
</dbReference>
<dbReference type="InterPro" id="IPR006657">
    <property type="entry name" value="MoPterin_dinucl-bd_dom"/>
</dbReference>
<dbReference type="EMBL" id="LUTY01000008">
    <property type="protein sequence ID" value="OAD24110.1"/>
    <property type="molecule type" value="Genomic_DNA"/>
</dbReference>
<evidence type="ECO:0000256" key="5">
    <source>
        <dbReference type="ARBA" id="ARBA00023002"/>
    </source>
</evidence>
<dbReference type="Pfam" id="PF01568">
    <property type="entry name" value="Molydop_binding"/>
    <property type="match status" value="1"/>
</dbReference>
<evidence type="ECO:0000313" key="9">
    <source>
        <dbReference type="EMBL" id="OAD24110.1"/>
    </source>
</evidence>
<dbReference type="InterPro" id="IPR006656">
    <property type="entry name" value="Mopterin_OxRdtase"/>
</dbReference>
<keyword evidence="3" id="KW-0500">Molybdenum</keyword>
<dbReference type="GO" id="GO:0018818">
    <property type="term" value="F:acetylene hydratase activity"/>
    <property type="evidence" value="ECO:0007669"/>
    <property type="project" value="InterPro"/>
</dbReference>
<protein>
    <submittedName>
        <fullName evidence="9">Formate dehydrogenase, alpha subunit</fullName>
    </submittedName>
</protein>
<dbReference type="SUPFAM" id="SSF50692">
    <property type="entry name" value="ADC-like"/>
    <property type="match status" value="1"/>
</dbReference>
<keyword evidence="10" id="KW-1185">Reference proteome</keyword>